<proteinExistence type="predicted"/>
<organism evidence="1 2">
    <name type="scientific">Halorubrum ezzemoulense</name>
    <name type="common">Halorubrum chaoviator</name>
    <dbReference type="NCBI Taxonomy" id="337243"/>
    <lineage>
        <taxon>Archaea</taxon>
        <taxon>Methanobacteriati</taxon>
        <taxon>Methanobacteriota</taxon>
        <taxon>Stenosarchaea group</taxon>
        <taxon>Halobacteria</taxon>
        <taxon>Halobacteriales</taxon>
        <taxon>Haloferacaceae</taxon>
        <taxon>Halorubrum</taxon>
    </lineage>
</organism>
<dbReference type="PROSITE" id="PS51257">
    <property type="entry name" value="PROKAR_LIPOPROTEIN"/>
    <property type="match status" value="1"/>
</dbReference>
<accession>A0A256K443</accession>
<protein>
    <submittedName>
        <fullName evidence="1">Uncharacterized protein</fullName>
    </submittedName>
</protein>
<dbReference type="PROSITE" id="PS51318">
    <property type="entry name" value="TAT"/>
    <property type="match status" value="1"/>
</dbReference>
<comment type="caution">
    <text evidence="1">The sequence shown here is derived from an EMBL/GenBank/DDBJ whole genome shotgun (WGS) entry which is preliminary data.</text>
</comment>
<name>A0A256K443_HALEZ</name>
<evidence type="ECO:0000313" key="2">
    <source>
        <dbReference type="Proteomes" id="UP000216925"/>
    </source>
</evidence>
<dbReference type="EMBL" id="NHPD01000017">
    <property type="protein sequence ID" value="OYR75227.1"/>
    <property type="molecule type" value="Genomic_DNA"/>
</dbReference>
<dbReference type="RefSeq" id="WP_094494579.1">
    <property type="nucleotide sequence ID" value="NZ_NHPD01000017.1"/>
</dbReference>
<dbReference type="AlphaFoldDB" id="A0A256K443"/>
<dbReference type="Proteomes" id="UP000216925">
    <property type="component" value="Unassembled WGS sequence"/>
</dbReference>
<reference evidence="1 2" key="1">
    <citation type="journal article" date="2014" name="Front. Microbiol.">
        <title>Population and genomic analysis of the genus Halorubrum.</title>
        <authorList>
            <person name="Fullmer M.S."/>
            <person name="Soucy S.M."/>
            <person name="Swithers K.S."/>
            <person name="Makkay A.M."/>
            <person name="Wheeler R."/>
            <person name="Ventosa A."/>
            <person name="Gogarten J.P."/>
            <person name="Papke R.T."/>
        </authorList>
    </citation>
    <scope>NUCLEOTIDE SEQUENCE [LARGE SCALE GENOMIC DNA]</scope>
    <source>
        <strain evidence="1 2">Ec15</strain>
    </source>
</reference>
<sequence>MPSTTRRAFVTGTSAALAAVAGCSGVDSESTPAHWVSVYLGERDETHEVIVAVDDGDGARLFEKQYRLSDENEADEHATFPGSAEPETVVVTVDGTRFERDWPGFERRELPCDDPNESGVELWIENDGDGDPTLRLEAGCRRVAPD</sequence>
<gene>
    <name evidence="1" type="ORF">DJ76_03825</name>
</gene>
<evidence type="ECO:0000313" key="1">
    <source>
        <dbReference type="EMBL" id="OYR75227.1"/>
    </source>
</evidence>
<dbReference type="InterPro" id="IPR006311">
    <property type="entry name" value="TAT_signal"/>
</dbReference>